<reference evidence="4 5" key="1">
    <citation type="submission" date="2022-09" db="EMBL/GenBank/DDBJ databases">
        <title>Chelativorans salina sp. nov., a novel slightly halophilic bacterium isolated from a saline lake sediment enrichment.</title>
        <authorList>
            <person name="Gao L."/>
            <person name="Fang B.-Z."/>
            <person name="Li W.-J."/>
        </authorList>
    </citation>
    <scope>NUCLEOTIDE SEQUENCE [LARGE SCALE GENOMIC DNA]</scope>
    <source>
        <strain evidence="4 5">EGI FJ00035</strain>
    </source>
</reference>
<evidence type="ECO:0000256" key="2">
    <source>
        <dbReference type="SAM" id="MobiDB-lite"/>
    </source>
</evidence>
<feature type="compositionally biased region" description="Acidic residues" evidence="2">
    <location>
        <begin position="318"/>
        <end position="334"/>
    </location>
</feature>
<dbReference type="GO" id="GO:0003964">
    <property type="term" value="F:RNA-directed DNA polymerase activity"/>
    <property type="evidence" value="ECO:0007669"/>
    <property type="project" value="UniProtKB-KW"/>
</dbReference>
<keyword evidence="5" id="KW-1185">Reference proteome</keyword>
<accession>A0ABT2LNB9</accession>
<evidence type="ECO:0000313" key="4">
    <source>
        <dbReference type="EMBL" id="MCT7375894.1"/>
    </source>
</evidence>
<dbReference type="InterPro" id="IPR051083">
    <property type="entry name" value="GrpII_Intron_Splice-Mob/Def"/>
</dbReference>
<name>A0ABT2LNB9_9HYPH</name>
<proteinExistence type="inferred from homology"/>
<dbReference type="PANTHER" id="PTHR34047:SF8">
    <property type="entry name" value="PROTEIN YKFC"/>
    <property type="match status" value="1"/>
</dbReference>
<feature type="region of interest" description="Disordered" evidence="2">
    <location>
        <begin position="302"/>
        <end position="334"/>
    </location>
</feature>
<keyword evidence="4" id="KW-0695">RNA-directed DNA polymerase</keyword>
<dbReference type="PROSITE" id="PS50878">
    <property type="entry name" value="RT_POL"/>
    <property type="match status" value="1"/>
</dbReference>
<dbReference type="EMBL" id="JAOCZP010000003">
    <property type="protein sequence ID" value="MCT7375894.1"/>
    <property type="molecule type" value="Genomic_DNA"/>
</dbReference>
<protein>
    <submittedName>
        <fullName evidence="4">RNA-directed DNA polymerase</fullName>
    </submittedName>
</protein>
<evidence type="ECO:0000256" key="1">
    <source>
        <dbReference type="ARBA" id="ARBA00034120"/>
    </source>
</evidence>
<evidence type="ECO:0000259" key="3">
    <source>
        <dbReference type="PROSITE" id="PS50878"/>
    </source>
</evidence>
<keyword evidence="4" id="KW-0548">Nucleotidyltransferase</keyword>
<sequence>MREIATAIGMGMPGLDRRIIRRIDNESIIAHVKADIRSDFILAPHYNAIFNRSGDDLWEQLKQQLSAGTYQPDLPITMSVPKERFFTRPGSILRPADRFLYQALVDNIMGELEGSLDRGRSFSHLPSEETGQIFEPNHESWERFQARVAEICERSEFILKADISHYFERLPQHHLVNLMTAAGCAQEVVSLLEEMMLAFRERNSFGIIQGVYPSDALGNFFLSDFDAYCELADILSARYVDDIYMGFPSEAEARQGLAGLIETLRKDGLHLNEYKSKIMPADEVIREETAIDRLFDEIREEVEDDESYERASPYGFEVEWEEDEEDEDDEDEDDVHDLENAAVEHLMENIGDYPNHEVQIEKFCLPILRSAASDIAVEHVLENLKEKPHQTRLYFSYVSTFVRSNQDVADALEKLTSDNTVSDYQRMFLLAALLRARTVERATVNTAIQWLQNPQVAKETRAMAAVFAAKHGVAVQKRAVRTSYEGEQSDYVRSAILYASKYLSTVERKTCKRAWGGHGAINTLIAKAI</sequence>
<dbReference type="CDD" id="cd01646">
    <property type="entry name" value="RT_Bac_retron_I"/>
    <property type="match status" value="1"/>
</dbReference>
<gene>
    <name evidence="4" type="ORF">N5A92_12720</name>
</gene>
<dbReference type="Pfam" id="PF00078">
    <property type="entry name" value="RVT_1"/>
    <property type="match status" value="1"/>
</dbReference>
<comment type="similarity">
    <text evidence="1">Belongs to the bacterial reverse transcriptase family.</text>
</comment>
<dbReference type="Proteomes" id="UP001320831">
    <property type="component" value="Unassembled WGS sequence"/>
</dbReference>
<dbReference type="RefSeq" id="WP_260903175.1">
    <property type="nucleotide sequence ID" value="NZ_JAOCZP010000003.1"/>
</dbReference>
<feature type="domain" description="Reverse transcriptase" evidence="3">
    <location>
        <begin position="1"/>
        <end position="318"/>
    </location>
</feature>
<dbReference type="InterPro" id="IPR000477">
    <property type="entry name" value="RT_dom"/>
</dbReference>
<keyword evidence="4" id="KW-0808">Transferase</keyword>
<comment type="caution">
    <text evidence="4">The sequence shown here is derived from an EMBL/GenBank/DDBJ whole genome shotgun (WGS) entry which is preliminary data.</text>
</comment>
<organism evidence="4 5">
    <name type="scientific">Chelativorans salis</name>
    <dbReference type="NCBI Taxonomy" id="2978478"/>
    <lineage>
        <taxon>Bacteria</taxon>
        <taxon>Pseudomonadati</taxon>
        <taxon>Pseudomonadota</taxon>
        <taxon>Alphaproteobacteria</taxon>
        <taxon>Hyphomicrobiales</taxon>
        <taxon>Phyllobacteriaceae</taxon>
        <taxon>Chelativorans</taxon>
    </lineage>
</organism>
<evidence type="ECO:0000313" key="5">
    <source>
        <dbReference type="Proteomes" id="UP001320831"/>
    </source>
</evidence>
<dbReference type="PANTHER" id="PTHR34047">
    <property type="entry name" value="NUCLEAR INTRON MATURASE 1, MITOCHONDRIAL-RELATED"/>
    <property type="match status" value="1"/>
</dbReference>